<evidence type="ECO:0000256" key="14">
    <source>
        <dbReference type="ARBA" id="ARBA00023268"/>
    </source>
</evidence>
<evidence type="ECO:0000256" key="19">
    <source>
        <dbReference type="SAM" id="Phobius"/>
    </source>
</evidence>
<reference evidence="22 23" key="1">
    <citation type="submission" date="2018-09" db="EMBL/GenBank/DDBJ databases">
        <authorList>
            <person name="Zhu H."/>
        </authorList>
    </citation>
    <scope>NUCLEOTIDE SEQUENCE [LARGE SCALE GENOMIC DNA]</scope>
    <source>
        <strain evidence="22 23">K2R10-39</strain>
    </source>
</reference>
<evidence type="ECO:0000256" key="7">
    <source>
        <dbReference type="ARBA" id="ARBA00022670"/>
    </source>
</evidence>
<dbReference type="GO" id="GO:0008360">
    <property type="term" value="P:regulation of cell shape"/>
    <property type="evidence" value="ECO:0007669"/>
    <property type="project" value="UniProtKB-KW"/>
</dbReference>
<dbReference type="Pfam" id="PF00912">
    <property type="entry name" value="Transgly"/>
    <property type="match status" value="1"/>
</dbReference>
<evidence type="ECO:0000313" key="23">
    <source>
        <dbReference type="Proteomes" id="UP000285190"/>
    </source>
</evidence>
<evidence type="ECO:0000256" key="6">
    <source>
        <dbReference type="ARBA" id="ARBA00022645"/>
    </source>
</evidence>
<feature type="region of interest" description="Disordered" evidence="18">
    <location>
        <begin position="799"/>
        <end position="838"/>
    </location>
</feature>
<evidence type="ECO:0000256" key="15">
    <source>
        <dbReference type="ARBA" id="ARBA00023316"/>
    </source>
</evidence>
<evidence type="ECO:0000259" key="20">
    <source>
        <dbReference type="Pfam" id="PF00905"/>
    </source>
</evidence>
<evidence type="ECO:0000256" key="8">
    <source>
        <dbReference type="ARBA" id="ARBA00022676"/>
    </source>
</evidence>
<keyword evidence="5" id="KW-1003">Cell membrane</keyword>
<dbReference type="GO" id="GO:0006508">
    <property type="term" value="P:proteolysis"/>
    <property type="evidence" value="ECO:0007669"/>
    <property type="project" value="UniProtKB-KW"/>
</dbReference>
<dbReference type="InterPro" id="IPR036950">
    <property type="entry name" value="PBP_transglycosylase"/>
</dbReference>
<dbReference type="SUPFAM" id="SSF56601">
    <property type="entry name" value="beta-lactamase/transpeptidase-like"/>
    <property type="match status" value="1"/>
</dbReference>
<comment type="catalytic activity">
    <reaction evidence="17">
        <text>[GlcNAc-(1-&gt;4)-Mur2Ac(oyl-L-Ala-gamma-D-Glu-L-Lys-D-Ala-D-Ala)](n)-di-trans,octa-cis-undecaprenyl diphosphate + beta-D-GlcNAc-(1-&gt;4)-Mur2Ac(oyl-L-Ala-gamma-D-Glu-L-Lys-D-Ala-D-Ala)-di-trans,octa-cis-undecaprenyl diphosphate = [GlcNAc-(1-&gt;4)-Mur2Ac(oyl-L-Ala-gamma-D-Glu-L-Lys-D-Ala-D-Ala)](n+1)-di-trans,octa-cis-undecaprenyl diphosphate + di-trans,octa-cis-undecaprenyl diphosphate + H(+)</text>
        <dbReference type="Rhea" id="RHEA:23708"/>
        <dbReference type="Rhea" id="RHEA-COMP:9602"/>
        <dbReference type="Rhea" id="RHEA-COMP:9603"/>
        <dbReference type="ChEBI" id="CHEBI:15378"/>
        <dbReference type="ChEBI" id="CHEBI:58405"/>
        <dbReference type="ChEBI" id="CHEBI:60033"/>
        <dbReference type="ChEBI" id="CHEBI:78435"/>
        <dbReference type="EC" id="2.4.99.28"/>
    </reaction>
</comment>
<dbReference type="InterPro" id="IPR001460">
    <property type="entry name" value="PCN-bd_Tpept"/>
</dbReference>
<evidence type="ECO:0000256" key="16">
    <source>
        <dbReference type="ARBA" id="ARBA00034000"/>
    </source>
</evidence>
<dbReference type="Gene3D" id="1.10.3810.10">
    <property type="entry name" value="Biosynthetic peptidoglycan transglycosylase-like"/>
    <property type="match status" value="1"/>
</dbReference>
<comment type="caution">
    <text evidence="22">The sequence shown here is derived from an EMBL/GenBank/DDBJ whole genome shotgun (WGS) entry which is preliminary data.</text>
</comment>
<organism evidence="22 23">
    <name type="scientific">Noviherbaspirillum cavernae</name>
    <dbReference type="NCBI Taxonomy" id="2320862"/>
    <lineage>
        <taxon>Bacteria</taxon>
        <taxon>Pseudomonadati</taxon>
        <taxon>Pseudomonadota</taxon>
        <taxon>Betaproteobacteria</taxon>
        <taxon>Burkholderiales</taxon>
        <taxon>Oxalobacteraceae</taxon>
        <taxon>Noviherbaspirillum</taxon>
    </lineage>
</organism>
<dbReference type="Pfam" id="PF00905">
    <property type="entry name" value="Transpeptidase"/>
    <property type="match status" value="1"/>
</dbReference>
<dbReference type="SUPFAM" id="SSF53955">
    <property type="entry name" value="Lysozyme-like"/>
    <property type="match status" value="1"/>
</dbReference>
<dbReference type="InterPro" id="IPR012338">
    <property type="entry name" value="Beta-lactam/transpept-like"/>
</dbReference>
<keyword evidence="19" id="KW-0812">Transmembrane</keyword>
<dbReference type="Proteomes" id="UP000285190">
    <property type="component" value="Unassembled WGS sequence"/>
</dbReference>
<evidence type="ECO:0000256" key="2">
    <source>
        <dbReference type="ARBA" id="ARBA00004752"/>
    </source>
</evidence>
<comment type="pathway">
    <text evidence="2">Cell wall biogenesis; peptidoglycan biosynthesis.</text>
</comment>
<evidence type="ECO:0000256" key="17">
    <source>
        <dbReference type="ARBA" id="ARBA00049902"/>
    </source>
</evidence>
<dbReference type="Gene3D" id="3.40.710.10">
    <property type="entry name" value="DD-peptidase/beta-lactamase superfamily"/>
    <property type="match status" value="1"/>
</dbReference>
<keyword evidence="9" id="KW-0808">Transferase</keyword>
<keyword evidence="10" id="KW-0378">Hydrolase</keyword>
<gene>
    <name evidence="22" type="ORF">D3870_18060</name>
</gene>
<keyword evidence="23" id="KW-1185">Reference proteome</keyword>
<dbReference type="GO" id="GO:0009002">
    <property type="term" value="F:serine-type D-Ala-D-Ala carboxypeptidase activity"/>
    <property type="evidence" value="ECO:0007669"/>
    <property type="project" value="UniProtKB-EC"/>
</dbReference>
<name>A0A418X588_9BURK</name>
<evidence type="ECO:0000256" key="11">
    <source>
        <dbReference type="ARBA" id="ARBA00022960"/>
    </source>
</evidence>
<keyword evidence="11" id="KW-0133">Cell shape</keyword>
<evidence type="ECO:0000256" key="1">
    <source>
        <dbReference type="ARBA" id="ARBA00004236"/>
    </source>
</evidence>
<feature type="compositionally biased region" description="Basic and acidic residues" evidence="18">
    <location>
        <begin position="814"/>
        <end position="825"/>
    </location>
</feature>
<feature type="transmembrane region" description="Helical" evidence="19">
    <location>
        <begin position="29"/>
        <end position="52"/>
    </location>
</feature>
<feature type="compositionally biased region" description="Basic and acidic residues" evidence="18">
    <location>
        <begin position="1"/>
        <end position="12"/>
    </location>
</feature>
<evidence type="ECO:0000256" key="3">
    <source>
        <dbReference type="ARBA" id="ARBA00007090"/>
    </source>
</evidence>
<dbReference type="AlphaFoldDB" id="A0A418X588"/>
<evidence type="ECO:0000256" key="5">
    <source>
        <dbReference type="ARBA" id="ARBA00022475"/>
    </source>
</evidence>
<dbReference type="UniPathway" id="UPA00219"/>
<feature type="domain" description="Penicillin-binding protein transpeptidase" evidence="20">
    <location>
        <begin position="432"/>
        <end position="663"/>
    </location>
</feature>
<dbReference type="FunFam" id="1.10.3810.10:FF:000001">
    <property type="entry name" value="Penicillin-binding protein 1A"/>
    <property type="match status" value="1"/>
</dbReference>
<keyword evidence="15" id="KW-0961">Cell wall biogenesis/degradation</keyword>
<keyword evidence="6" id="KW-0121">Carboxypeptidase</keyword>
<keyword evidence="8" id="KW-0328">Glycosyltransferase</keyword>
<dbReference type="InterPro" id="IPR001264">
    <property type="entry name" value="Glyco_trans_51"/>
</dbReference>
<comment type="subcellular location">
    <subcellularLocation>
        <location evidence="1">Cell membrane</location>
    </subcellularLocation>
</comment>
<protein>
    <submittedName>
        <fullName evidence="22">Penicillin-binding protein</fullName>
    </submittedName>
</protein>
<comment type="catalytic activity">
    <reaction evidence="16">
        <text>Preferential cleavage: (Ac)2-L-Lys-D-Ala-|-D-Ala. Also transpeptidation of peptidyl-alanyl moieties that are N-acyl substituents of D-alanine.</text>
        <dbReference type="EC" id="3.4.16.4"/>
    </reaction>
</comment>
<evidence type="ECO:0000256" key="4">
    <source>
        <dbReference type="ARBA" id="ARBA00007739"/>
    </source>
</evidence>
<evidence type="ECO:0000256" key="10">
    <source>
        <dbReference type="ARBA" id="ARBA00022801"/>
    </source>
</evidence>
<dbReference type="GO" id="GO:0008955">
    <property type="term" value="F:peptidoglycan glycosyltransferase activity"/>
    <property type="evidence" value="ECO:0007669"/>
    <property type="project" value="UniProtKB-EC"/>
</dbReference>
<keyword evidence="7" id="KW-0645">Protease</keyword>
<feature type="domain" description="Glycosyl transferase family 51" evidence="21">
    <location>
        <begin position="81"/>
        <end position="256"/>
    </location>
</feature>
<dbReference type="GO" id="GO:0005886">
    <property type="term" value="C:plasma membrane"/>
    <property type="evidence" value="ECO:0007669"/>
    <property type="project" value="UniProtKB-SubCell"/>
</dbReference>
<dbReference type="GO" id="GO:0008658">
    <property type="term" value="F:penicillin binding"/>
    <property type="evidence" value="ECO:0007669"/>
    <property type="project" value="InterPro"/>
</dbReference>
<dbReference type="GO" id="GO:0009252">
    <property type="term" value="P:peptidoglycan biosynthetic process"/>
    <property type="evidence" value="ECO:0007669"/>
    <property type="project" value="UniProtKB-UniPathway"/>
</dbReference>
<feature type="region of interest" description="Disordered" evidence="18">
    <location>
        <begin position="1"/>
        <end position="22"/>
    </location>
</feature>
<evidence type="ECO:0000259" key="21">
    <source>
        <dbReference type="Pfam" id="PF00912"/>
    </source>
</evidence>
<accession>A0A418X588</accession>
<comment type="similarity">
    <text evidence="3">In the C-terminal section; belongs to the transpeptidase family.</text>
</comment>
<dbReference type="InterPro" id="IPR023346">
    <property type="entry name" value="Lysozyme-like_dom_sf"/>
</dbReference>
<dbReference type="InterPro" id="IPR050396">
    <property type="entry name" value="Glycosyltr_51/Transpeptidase"/>
</dbReference>
<evidence type="ECO:0000256" key="9">
    <source>
        <dbReference type="ARBA" id="ARBA00022679"/>
    </source>
</evidence>
<keyword evidence="13 19" id="KW-0472">Membrane</keyword>
<keyword evidence="12" id="KW-0573">Peptidoglycan synthesis</keyword>
<evidence type="ECO:0000256" key="13">
    <source>
        <dbReference type="ARBA" id="ARBA00023136"/>
    </source>
</evidence>
<dbReference type="EMBL" id="QYUN01000002">
    <property type="protein sequence ID" value="RJG07647.1"/>
    <property type="molecule type" value="Genomic_DNA"/>
</dbReference>
<dbReference type="GO" id="GO:0071555">
    <property type="term" value="P:cell wall organization"/>
    <property type="evidence" value="ECO:0007669"/>
    <property type="project" value="UniProtKB-KW"/>
</dbReference>
<dbReference type="PANTHER" id="PTHR32282:SF11">
    <property type="entry name" value="PENICILLIN-BINDING PROTEIN 1B"/>
    <property type="match status" value="1"/>
</dbReference>
<sequence>MIVKEQNLRDRQQPPPDNKKKPRRTLWRIAGATFAVLLLIIAGAVVGVRAWIEPIAASTPNIDDLLDARIAEPSLLYSADGTLLATYSQGRQERVALSQVSPYVLQALIATEDHRFYEHRGIDIGRTAAAILHTVNGDAQGGSTLTQQLARNMFPDEIGRARTIDRKVREMMTALKIEDVYSKQQILETYLNTVPFLYNVVGIEMAARTYYDKSAADLNVMESATLIGMLKGTSYYNPVINPGRAMKRRNVVLQQMIKHGVISDADYEAMRDQPLQVKLNLQADPIGIAPHFAAHLRKWLAEWSGKHGYNLHTDGLIVHSTIDDRLQQAATEAVARQTQVLQDIADVEWAQSSARVASHSPAAYAALRKRVEPFRHFWSERRELLEVFVRDTPEFRKAVAAGQREADVLARLKSNAAFMERVRTAKSRLEAGFVAIDPGSGEIKAWVGSRDFERDQFDHVGQAMRQPGSTFKPIVYGAALEFGLSPERAYEDGPVQIRAGDGSVWRPTDMSGWSGRMMSLREGLIHSRNGITAQVMRDIGVPNIVDFARAAGVRQSRLDPVPSLALGTSSVTLLEMVSAYTTIARVGEYRTPLMIRRITDRHGRVLAEFRPPGQRAMSEQTALELIDMLRGAVSSGTGQAIRNQFGISADVAGKTGTTQNNTDGWFILMHPGLVAGAWVGFNDSRVTMRSDYWGQGGHNAVLLVGDFFRGTLKDKLIDAKARFPMPDRTPQFVHGSDAWMEQFAVNGGPLQAGYGVITGPGGETVVTVGPDGVESIGRQAAPADIDDLGRLTITGIARGVPENWRGDTSGGSGDESHDAEPEPPGRGRVATQADVNVW</sequence>
<proteinExistence type="inferred from homology"/>
<comment type="similarity">
    <text evidence="4">In the N-terminal section; belongs to the glycosyltransferase 51 family.</text>
</comment>
<evidence type="ECO:0000256" key="18">
    <source>
        <dbReference type="SAM" id="MobiDB-lite"/>
    </source>
</evidence>
<keyword evidence="14" id="KW-0511">Multifunctional enzyme</keyword>
<keyword evidence="19" id="KW-1133">Transmembrane helix</keyword>
<evidence type="ECO:0000256" key="12">
    <source>
        <dbReference type="ARBA" id="ARBA00022984"/>
    </source>
</evidence>
<dbReference type="PANTHER" id="PTHR32282">
    <property type="entry name" value="BINDING PROTEIN TRANSPEPTIDASE, PUTATIVE-RELATED"/>
    <property type="match status" value="1"/>
</dbReference>
<dbReference type="GO" id="GO:0030288">
    <property type="term" value="C:outer membrane-bounded periplasmic space"/>
    <property type="evidence" value="ECO:0007669"/>
    <property type="project" value="TreeGrafter"/>
</dbReference>
<evidence type="ECO:0000313" key="22">
    <source>
        <dbReference type="EMBL" id="RJG07647.1"/>
    </source>
</evidence>
<dbReference type="OrthoDB" id="9766909at2"/>